<dbReference type="Gene3D" id="3.40.190.120">
    <property type="entry name" value="Osmoprotection protein (prox), domain 2"/>
    <property type="match status" value="1"/>
</dbReference>
<dbReference type="RefSeq" id="WP_353437831.1">
    <property type="nucleotide sequence ID" value="NZ_CP099959.1"/>
</dbReference>
<keyword evidence="2 8" id="KW-0813">Transport</keyword>
<feature type="chain" id="PRO_5043336120" evidence="9">
    <location>
        <begin position="33"/>
        <end position="513"/>
    </location>
</feature>
<dbReference type="CDD" id="cd06261">
    <property type="entry name" value="TM_PBP2"/>
    <property type="match status" value="1"/>
</dbReference>
<dbReference type="Gene3D" id="1.10.3720.10">
    <property type="entry name" value="MetI-like"/>
    <property type="match status" value="1"/>
</dbReference>
<dbReference type="InterPro" id="IPR035906">
    <property type="entry name" value="MetI-like_sf"/>
</dbReference>
<keyword evidence="5 8" id="KW-0472">Membrane</keyword>
<proteinExistence type="inferred from homology"/>
<evidence type="ECO:0000313" key="11">
    <source>
        <dbReference type="EMBL" id="XCC56832.1"/>
    </source>
</evidence>
<evidence type="ECO:0000256" key="1">
    <source>
        <dbReference type="ARBA" id="ARBA00004651"/>
    </source>
</evidence>
<dbReference type="AlphaFoldDB" id="A0AAU7ZZQ3"/>
<evidence type="ECO:0000256" key="3">
    <source>
        <dbReference type="ARBA" id="ARBA00022692"/>
    </source>
</evidence>
<reference evidence="11" key="1">
    <citation type="submission" date="2022-06" db="EMBL/GenBank/DDBJ databases">
        <title>New Polynucleobacter species.</title>
        <authorList>
            <person name="Hahn M.W."/>
        </authorList>
    </citation>
    <scope>NUCLEOTIDE SEQUENCE</scope>
    <source>
        <strain evidence="11">UK-FUSCHL-C3</strain>
    </source>
</reference>
<keyword evidence="3 8" id="KW-0812">Transmembrane</keyword>
<evidence type="ECO:0000256" key="6">
    <source>
        <dbReference type="ARBA" id="ARBA00035642"/>
    </source>
</evidence>
<comment type="similarity">
    <text evidence="6">In the C-terminal section; belongs to the OsmX family.</text>
</comment>
<dbReference type="InterPro" id="IPR007210">
    <property type="entry name" value="ABC_Gly_betaine_transp_sub-bd"/>
</dbReference>
<evidence type="ECO:0000259" key="10">
    <source>
        <dbReference type="PROSITE" id="PS50928"/>
    </source>
</evidence>
<dbReference type="EMBL" id="CP099959">
    <property type="protein sequence ID" value="XCC56832.1"/>
    <property type="molecule type" value="Genomic_DNA"/>
</dbReference>
<gene>
    <name evidence="11" type="ORF">NKE59_04810</name>
</gene>
<accession>A0AAU7ZZQ3</accession>
<dbReference type="GO" id="GO:0031460">
    <property type="term" value="P:glycine betaine transport"/>
    <property type="evidence" value="ECO:0007669"/>
    <property type="project" value="TreeGrafter"/>
</dbReference>
<dbReference type="FunFam" id="1.10.3720.10:FF:000001">
    <property type="entry name" value="Glycine betaine ABC transporter, permease"/>
    <property type="match status" value="1"/>
</dbReference>
<dbReference type="Pfam" id="PF04069">
    <property type="entry name" value="OpuAC"/>
    <property type="match status" value="1"/>
</dbReference>
<feature type="transmembrane region" description="Helical" evidence="8">
    <location>
        <begin position="483"/>
        <end position="505"/>
    </location>
</feature>
<organism evidence="11">
    <name type="scientific">Polynucleobacter sp. UK-FUSCHL-C3</name>
    <dbReference type="NCBI Taxonomy" id="2955208"/>
    <lineage>
        <taxon>Bacteria</taxon>
        <taxon>Pseudomonadati</taxon>
        <taxon>Pseudomonadota</taxon>
        <taxon>Betaproteobacteria</taxon>
        <taxon>Burkholderiales</taxon>
        <taxon>Burkholderiaceae</taxon>
        <taxon>Polynucleobacter</taxon>
    </lineage>
</organism>
<comment type="similarity">
    <text evidence="8">Belongs to the binding-protein-dependent transport system permease family.</text>
</comment>
<keyword evidence="9" id="KW-0732">Signal</keyword>
<evidence type="ECO:0000256" key="4">
    <source>
        <dbReference type="ARBA" id="ARBA00022989"/>
    </source>
</evidence>
<comment type="subcellular location">
    <subcellularLocation>
        <location evidence="1 8">Cell membrane</location>
        <topology evidence="1 8">Multi-pass membrane protein</topology>
    </subcellularLocation>
</comment>
<dbReference type="SUPFAM" id="SSF53850">
    <property type="entry name" value="Periplasmic binding protein-like II"/>
    <property type="match status" value="1"/>
</dbReference>
<comment type="similarity">
    <text evidence="7">In the N-terminal section; belongs to the binding-protein-dependent transport system permease family.</text>
</comment>
<dbReference type="GO" id="GO:0043190">
    <property type="term" value="C:ATP-binding cassette (ABC) transporter complex"/>
    <property type="evidence" value="ECO:0007669"/>
    <property type="project" value="InterPro"/>
</dbReference>
<dbReference type="Gene3D" id="3.40.190.10">
    <property type="entry name" value="Periplasmic binding protein-like II"/>
    <property type="match status" value="1"/>
</dbReference>
<evidence type="ECO:0000256" key="7">
    <source>
        <dbReference type="ARBA" id="ARBA00035652"/>
    </source>
</evidence>
<dbReference type="PANTHER" id="PTHR30177:SF4">
    <property type="entry name" value="OSMOPROTECTANT IMPORT PERMEASE PROTEIN OSMW"/>
    <property type="match status" value="1"/>
</dbReference>
<feature type="domain" description="ABC transmembrane type-1" evidence="10">
    <location>
        <begin position="321"/>
        <end position="509"/>
    </location>
</feature>
<dbReference type="PROSITE" id="PS50928">
    <property type="entry name" value="ABC_TM1"/>
    <property type="match status" value="1"/>
</dbReference>
<evidence type="ECO:0000256" key="9">
    <source>
        <dbReference type="SAM" id="SignalP"/>
    </source>
</evidence>
<sequence>MNFLGSPIARKFKNYLFTLISLFICFAQISNAESVGKKTETVTVASKRFTESYILAEIIAQTLKNNTDYEIKTKLGLGNTTILFSALIQGNIDVYPEYLGTITKEILKEDGTLSLEQINKRLLPFKIQAGVFLGFQNSYALAMRKDRAMQLGITTIADLAKHPSLKIGFSHEFLGRPDGWPSIQKIYGLSNLSAKGLDHGLSYSALEKKQVDLIDAYTTDAQLSNEKIVLLIDNQRFFPSYEAVLLYRIESFKDKPNALLALEGLSQKISQIEMRNMNAEVEVQGLTFSSTAQSFIIKEQISSEPLSFMKQLFGPDFLRLSYEHSILVFLSLFIAMIIGIPLGILTFCNPSVGNPMLYVSGIFQTIPSLALLAFLITIFQTIGPLPAITALSLYALLPIIENTNTGLLTVNPSLRESARALGANRWVCLVKIELPAAIPSIVSGIKIAAITATGTATIAAFVGAGGYGERIAQGLATNNTQTMLAGAIPAAIFATLIQALISLYARFVARSRA</sequence>
<dbReference type="GO" id="GO:0022857">
    <property type="term" value="F:transmembrane transporter activity"/>
    <property type="evidence" value="ECO:0007669"/>
    <property type="project" value="InterPro"/>
</dbReference>
<evidence type="ECO:0000256" key="8">
    <source>
        <dbReference type="RuleBase" id="RU363032"/>
    </source>
</evidence>
<evidence type="ECO:0000256" key="2">
    <source>
        <dbReference type="ARBA" id="ARBA00022448"/>
    </source>
</evidence>
<dbReference type="SUPFAM" id="SSF161098">
    <property type="entry name" value="MetI-like"/>
    <property type="match status" value="1"/>
</dbReference>
<feature type="transmembrane region" description="Helical" evidence="8">
    <location>
        <begin position="326"/>
        <end position="348"/>
    </location>
</feature>
<protein>
    <submittedName>
        <fullName evidence="11">ABC transporter permease subunit</fullName>
    </submittedName>
</protein>
<evidence type="ECO:0000256" key="5">
    <source>
        <dbReference type="ARBA" id="ARBA00023136"/>
    </source>
</evidence>
<dbReference type="Pfam" id="PF00528">
    <property type="entry name" value="BPD_transp_1"/>
    <property type="match status" value="1"/>
</dbReference>
<dbReference type="InterPro" id="IPR051204">
    <property type="entry name" value="ABC_transp_perm/SBD"/>
</dbReference>
<keyword evidence="4 8" id="KW-1133">Transmembrane helix</keyword>
<feature type="signal peptide" evidence="9">
    <location>
        <begin position="1"/>
        <end position="32"/>
    </location>
</feature>
<name>A0AAU7ZZQ3_9BURK</name>
<dbReference type="InterPro" id="IPR000515">
    <property type="entry name" value="MetI-like"/>
</dbReference>
<dbReference type="PANTHER" id="PTHR30177">
    <property type="entry name" value="GLYCINE BETAINE/L-PROLINE TRANSPORT SYSTEM PERMEASE PROTEIN PROW"/>
    <property type="match status" value="1"/>
</dbReference>